<keyword evidence="4" id="KW-1185">Reference proteome</keyword>
<dbReference type="GeneID" id="92048022"/>
<feature type="domain" description="AAA+ ATPase" evidence="2">
    <location>
        <begin position="423"/>
        <end position="544"/>
    </location>
</feature>
<dbReference type="EMBL" id="JAQQWN010000008">
    <property type="protein sequence ID" value="KAK8070444.1"/>
    <property type="molecule type" value="Genomic_DNA"/>
</dbReference>
<dbReference type="Pfam" id="PF00004">
    <property type="entry name" value="AAA"/>
    <property type="match status" value="1"/>
</dbReference>
<proteinExistence type="predicted"/>
<organism evidence="3 4">
    <name type="scientific">Apiospora hydei</name>
    <dbReference type="NCBI Taxonomy" id="1337664"/>
    <lineage>
        <taxon>Eukaryota</taxon>
        <taxon>Fungi</taxon>
        <taxon>Dikarya</taxon>
        <taxon>Ascomycota</taxon>
        <taxon>Pezizomycotina</taxon>
        <taxon>Sordariomycetes</taxon>
        <taxon>Xylariomycetidae</taxon>
        <taxon>Amphisphaeriales</taxon>
        <taxon>Apiosporaceae</taxon>
        <taxon>Apiospora</taxon>
    </lineage>
</organism>
<dbReference type="PANTHER" id="PTHR46411">
    <property type="entry name" value="FAMILY ATPASE, PUTATIVE-RELATED"/>
    <property type="match status" value="1"/>
</dbReference>
<protein>
    <recommendedName>
        <fullName evidence="2">AAA+ ATPase domain-containing protein</fullName>
    </recommendedName>
</protein>
<dbReference type="Gene3D" id="3.40.50.300">
    <property type="entry name" value="P-loop containing nucleotide triphosphate hydrolases"/>
    <property type="match status" value="1"/>
</dbReference>
<dbReference type="Proteomes" id="UP001433268">
    <property type="component" value="Unassembled WGS sequence"/>
</dbReference>
<dbReference type="InterPro" id="IPR027417">
    <property type="entry name" value="P-loop_NTPase"/>
</dbReference>
<dbReference type="SUPFAM" id="SSF52540">
    <property type="entry name" value="P-loop containing nucleoside triphosphate hydrolases"/>
    <property type="match status" value="1"/>
</dbReference>
<reference evidence="3 4" key="1">
    <citation type="submission" date="2023-01" db="EMBL/GenBank/DDBJ databases">
        <title>Analysis of 21 Apiospora genomes using comparative genomics revels a genus with tremendous synthesis potential of carbohydrate active enzymes and secondary metabolites.</title>
        <authorList>
            <person name="Sorensen T."/>
        </authorList>
    </citation>
    <scope>NUCLEOTIDE SEQUENCE [LARGE SCALE GENOMIC DNA]</scope>
    <source>
        <strain evidence="3 4">CBS 114990</strain>
    </source>
</reference>
<evidence type="ECO:0000313" key="4">
    <source>
        <dbReference type="Proteomes" id="UP001433268"/>
    </source>
</evidence>
<evidence type="ECO:0000313" key="3">
    <source>
        <dbReference type="EMBL" id="KAK8070444.1"/>
    </source>
</evidence>
<feature type="region of interest" description="Disordered" evidence="1">
    <location>
        <begin position="616"/>
        <end position="636"/>
    </location>
</feature>
<dbReference type="SMART" id="SM00382">
    <property type="entry name" value="AAA"/>
    <property type="match status" value="1"/>
</dbReference>
<feature type="compositionally biased region" description="Basic and acidic residues" evidence="1">
    <location>
        <begin position="618"/>
        <end position="627"/>
    </location>
</feature>
<evidence type="ECO:0000259" key="2">
    <source>
        <dbReference type="SMART" id="SM00382"/>
    </source>
</evidence>
<name>A0ABR1VKH3_9PEZI</name>
<comment type="caution">
    <text evidence="3">The sequence shown here is derived from an EMBL/GenBank/DDBJ whole genome shotgun (WGS) entry which is preliminary data.</text>
</comment>
<sequence length="636" mass="70800">MQCVSESDADKADIPCSRCTNWVEEYPTDLKSSVEEQPESKRKALVVRMGINHGEGGKPLALDSINQHIKDLLGEAFQGYGGITASLNKLVFRAPFHPFFHRWTRFQNLLSQKKLEDASAAEYSQLLYDILEQELRETMEEASDLCAKQVITYELLWTLFEPGTLVYSTMNGVDQLSRVQSFQPLPDAGCSRIVVTYTDYNGHKFGYATTSLKIPSFEGTKNITSLNVHPMSSRRDEGLMKAELRARGKRFYDLRGVQHKAYRGSCLLLDDFTNQFRRKNINGRIVIDASLAPPGANVGHLVSFDDSSVAPAMNVKDRPEHGSLFSSQPAQPDQYVQPVQPAYGGYSIPAALMLSNGSFRAYSLVDKCWGLFSVDSVADIAWNDDAFPSLQLPEGHKDLILAFVDGQLSESQPFDDIIQGKGSDSRCSLVGSPGIGKTLTAEAVADRLRKPLYMMSAGELGQSVTSVEKKLRNTLEMAEAWGPFCFWTNAMSSSRSGHPLTVRIYFSTLEYYAGMLFLTTNRGDAIDEAFQSRIHLTLHYPELTTDAKYHIWDQFLKRVPSSDVSPIDMLKLANLSLNGRQIKNIVKTASLLARSQQSPSIQVKHIETVLEVTNQSGEKAKQERIDDTGDDVQVTV</sequence>
<dbReference type="InterPro" id="IPR003593">
    <property type="entry name" value="AAA+_ATPase"/>
</dbReference>
<accession>A0ABR1VKH3</accession>
<dbReference type="RefSeq" id="XP_066664252.1">
    <property type="nucleotide sequence ID" value="XM_066814962.1"/>
</dbReference>
<dbReference type="PANTHER" id="PTHR46411:SF3">
    <property type="entry name" value="AAA+ ATPASE DOMAIN-CONTAINING PROTEIN"/>
    <property type="match status" value="1"/>
</dbReference>
<dbReference type="InterPro" id="IPR003959">
    <property type="entry name" value="ATPase_AAA_core"/>
</dbReference>
<dbReference type="InterPro" id="IPR054289">
    <property type="entry name" value="DUF7025"/>
</dbReference>
<dbReference type="Pfam" id="PF22942">
    <property type="entry name" value="DUF7025"/>
    <property type="match status" value="1"/>
</dbReference>
<evidence type="ECO:0000256" key="1">
    <source>
        <dbReference type="SAM" id="MobiDB-lite"/>
    </source>
</evidence>
<gene>
    <name evidence="3" type="ORF">PG997_010647</name>
</gene>